<dbReference type="Pfam" id="PF00092">
    <property type="entry name" value="VWA"/>
    <property type="match status" value="1"/>
</dbReference>
<dbReference type="GO" id="GO:0005524">
    <property type="term" value="F:ATP binding"/>
    <property type="evidence" value="ECO:0007669"/>
    <property type="project" value="UniProtKB-KW"/>
</dbReference>
<evidence type="ECO:0000259" key="8">
    <source>
        <dbReference type="PROSITE" id="PS50234"/>
    </source>
</evidence>
<dbReference type="InterPro" id="IPR018181">
    <property type="entry name" value="Heat_shock_70_CS"/>
</dbReference>
<proteinExistence type="inferred from homology"/>
<dbReference type="InterPro" id="IPR036465">
    <property type="entry name" value="vWFA_dom_sf"/>
</dbReference>
<feature type="domain" description="VWFA" evidence="8">
    <location>
        <begin position="523"/>
        <end position="690"/>
    </location>
</feature>
<dbReference type="Gene3D" id="2.60.34.10">
    <property type="entry name" value="Substrate Binding Domain Of DNAk, Chain A, domain 1"/>
    <property type="match status" value="1"/>
</dbReference>
<keyword evidence="3 7" id="KW-0547">Nucleotide-binding</keyword>
<reference evidence="9 10" key="1">
    <citation type="submission" date="2014-03" db="EMBL/GenBank/DDBJ databases">
        <title>Genomics of Bifidobacteria.</title>
        <authorList>
            <person name="Ventura M."/>
            <person name="Milani C."/>
            <person name="Lugli G.A."/>
        </authorList>
    </citation>
    <scope>NUCLEOTIDE SEQUENCE [LARGE SCALE GENOMIC DNA]</scope>
    <source>
        <strain evidence="9 10">DSM 23968</strain>
    </source>
</reference>
<name>A0A087DQW4_9BIFI</name>
<evidence type="ECO:0000256" key="4">
    <source>
        <dbReference type="ARBA" id="ARBA00022840"/>
    </source>
</evidence>
<protein>
    <submittedName>
        <fullName evidence="9">DnaK protein (Heat shock protein), C-terminal region has VWA type A domain</fullName>
    </submittedName>
</protein>
<accession>A0A087DQW4</accession>
<comment type="caution">
    <text evidence="9">The sequence shown here is derived from an EMBL/GenBank/DDBJ whole genome shotgun (WGS) entry which is preliminary data.</text>
</comment>
<evidence type="ECO:0000256" key="5">
    <source>
        <dbReference type="ARBA" id="ARBA00023016"/>
    </source>
</evidence>
<dbReference type="SUPFAM" id="SSF53300">
    <property type="entry name" value="vWA-like"/>
    <property type="match status" value="1"/>
</dbReference>
<dbReference type="Pfam" id="PF00012">
    <property type="entry name" value="HSP70"/>
    <property type="match status" value="1"/>
</dbReference>
<organism evidence="9 10">
    <name type="scientific">Bifidobacterium stellenboschense</name>
    <dbReference type="NCBI Taxonomy" id="762211"/>
    <lineage>
        <taxon>Bacteria</taxon>
        <taxon>Bacillati</taxon>
        <taxon>Actinomycetota</taxon>
        <taxon>Actinomycetes</taxon>
        <taxon>Bifidobacteriales</taxon>
        <taxon>Bifidobacteriaceae</taxon>
        <taxon>Bifidobacterium</taxon>
    </lineage>
</organism>
<dbReference type="Gene3D" id="3.30.420.40">
    <property type="match status" value="2"/>
</dbReference>
<gene>
    <name evidence="9" type="ORF">BSTEL_0725</name>
</gene>
<keyword evidence="10" id="KW-1185">Reference proteome</keyword>
<comment type="similarity">
    <text evidence="1 7">Belongs to the heat shock protein 70 family.</text>
</comment>
<keyword evidence="5 9" id="KW-0346">Stress response</keyword>
<dbReference type="STRING" id="762211.BSTEL_0725"/>
<sequence>MGIRVGIDLGTTYSAVARIDPATGRATIIPNRYGHAVTPSVVAVTEDGEELFGEDAKERQELGETGTASFFKRVMGDPGFRLDLPGRPCTPVDLSAMLLKGLVGQAEMMSGEHVDAAVVTVPAYFRNAEREATLAAARRAGITVLGLLNEPTAAAFAYGLGGSSANRTILVYDLGGGTFDVTLARVDAGEIRILGSDGDHYLGGKDWDDDVATWIADRFEDEFGEDPLDDTEQADIIGVTAEKTKKRLTNATSAPVSVAWHGHRGRYTLTRREFDELTSYRLMRTADIIDRLFASFTPARRWSDVDGVILVGGSTRMPQVHEYVERMTGKPPLAGVNVDEAVALGAAIRANQDASGNATPPTIGGTKARNQALPLIGGRKITDATSHALGMIAESEDRERYVNDILIAKNAAIPARNTQRRELAVPRRGGELDVYLLQGSEPAPLDNDVAGLYAFTGIPYVDGGRTLIDVTYRYDADGVIKVSATQVETGRKLHMERRPLPDDMSWLERSPKKNDRQAPPAGAVYLAIDFSGSMCGNPFRQAMDACRDFIASIDVAALNVGLIGFADRTKTYLEPTDDGGAIRQGIRDLAAGFDAEELSFGNDASPFPDVLAGGLDRYDGPKYAIVLTDGVWYDQDTAIRQARQCNEAGIDTIGLGFGGADETFIDAISSMKDLARLTDLRHLGDSFSNIARVIGGSTGLVSGSSGTAIGHSGR</sequence>
<dbReference type="EMBL" id="JGZP01000011">
    <property type="protein sequence ID" value="KFI97914.1"/>
    <property type="molecule type" value="Genomic_DNA"/>
</dbReference>
<dbReference type="InterPro" id="IPR043129">
    <property type="entry name" value="ATPase_NBD"/>
</dbReference>
<dbReference type="SMART" id="SM00327">
    <property type="entry name" value="VWA"/>
    <property type="match status" value="1"/>
</dbReference>
<dbReference type="OrthoDB" id="9766019at2"/>
<dbReference type="InterPro" id="IPR029047">
    <property type="entry name" value="HSP70_peptide-bd_sf"/>
</dbReference>
<keyword evidence="2" id="KW-0597">Phosphoprotein</keyword>
<dbReference type="Proteomes" id="UP000029004">
    <property type="component" value="Unassembled WGS sequence"/>
</dbReference>
<dbReference type="Gene3D" id="3.90.640.10">
    <property type="entry name" value="Actin, Chain A, domain 4"/>
    <property type="match status" value="1"/>
</dbReference>
<dbReference type="FunFam" id="3.30.420.40:FF:000545">
    <property type="entry name" value="Endoplasmic reticulum chaperone BiP"/>
    <property type="match status" value="1"/>
</dbReference>
<dbReference type="PRINTS" id="PR00301">
    <property type="entry name" value="HEATSHOCK70"/>
</dbReference>
<evidence type="ECO:0000256" key="1">
    <source>
        <dbReference type="ARBA" id="ARBA00007381"/>
    </source>
</evidence>
<dbReference type="PANTHER" id="PTHR19375">
    <property type="entry name" value="HEAT SHOCK PROTEIN 70KDA"/>
    <property type="match status" value="1"/>
</dbReference>
<evidence type="ECO:0000256" key="3">
    <source>
        <dbReference type="ARBA" id="ARBA00022741"/>
    </source>
</evidence>
<keyword evidence="6" id="KW-0143">Chaperone</keyword>
<dbReference type="PROSITE" id="PS01036">
    <property type="entry name" value="HSP70_3"/>
    <property type="match status" value="1"/>
</dbReference>
<dbReference type="GO" id="GO:0140662">
    <property type="term" value="F:ATP-dependent protein folding chaperone"/>
    <property type="evidence" value="ECO:0007669"/>
    <property type="project" value="InterPro"/>
</dbReference>
<dbReference type="InterPro" id="IPR013126">
    <property type="entry name" value="Hsp_70_fam"/>
</dbReference>
<keyword evidence="4 7" id="KW-0067">ATP-binding</keyword>
<dbReference type="CDD" id="cd24029">
    <property type="entry name" value="ASKHA_NBD_HSP70_DnaK_HscA_HscC"/>
    <property type="match status" value="1"/>
</dbReference>
<evidence type="ECO:0000256" key="2">
    <source>
        <dbReference type="ARBA" id="ARBA00022553"/>
    </source>
</evidence>
<evidence type="ECO:0000256" key="7">
    <source>
        <dbReference type="RuleBase" id="RU003322"/>
    </source>
</evidence>
<dbReference type="AlphaFoldDB" id="A0A087DQW4"/>
<dbReference type="RefSeq" id="WP_051922855.1">
    <property type="nucleotide sequence ID" value="NZ_JGZP01000011.1"/>
</dbReference>
<dbReference type="PROSITE" id="PS50234">
    <property type="entry name" value="VWFA"/>
    <property type="match status" value="1"/>
</dbReference>
<dbReference type="Gene3D" id="3.40.50.410">
    <property type="entry name" value="von Willebrand factor, type A domain"/>
    <property type="match status" value="1"/>
</dbReference>
<dbReference type="SUPFAM" id="SSF53067">
    <property type="entry name" value="Actin-like ATPase domain"/>
    <property type="match status" value="2"/>
</dbReference>
<dbReference type="CDD" id="cd00198">
    <property type="entry name" value="vWFA"/>
    <property type="match status" value="1"/>
</dbReference>
<dbReference type="SUPFAM" id="SSF100920">
    <property type="entry name" value="Heat shock protein 70kD (HSP70), peptide-binding domain"/>
    <property type="match status" value="1"/>
</dbReference>
<evidence type="ECO:0000313" key="9">
    <source>
        <dbReference type="EMBL" id="KFI97914.1"/>
    </source>
</evidence>
<evidence type="ECO:0000313" key="10">
    <source>
        <dbReference type="Proteomes" id="UP000029004"/>
    </source>
</evidence>
<dbReference type="PROSITE" id="PS00297">
    <property type="entry name" value="HSP70_1"/>
    <property type="match status" value="1"/>
</dbReference>
<evidence type="ECO:0000256" key="6">
    <source>
        <dbReference type="ARBA" id="ARBA00023186"/>
    </source>
</evidence>
<dbReference type="InterPro" id="IPR002035">
    <property type="entry name" value="VWF_A"/>
</dbReference>
<dbReference type="eggNOG" id="COG0443">
    <property type="taxonomic scope" value="Bacteria"/>
</dbReference>